<evidence type="ECO:0000256" key="9">
    <source>
        <dbReference type="ARBA" id="ARBA00022884"/>
    </source>
</evidence>
<gene>
    <name evidence="11 14" type="primary">rnc</name>
    <name evidence="14" type="ORF">OTJ99_001674</name>
</gene>
<dbReference type="SUPFAM" id="SSF54768">
    <property type="entry name" value="dsRNA-binding domain-like"/>
    <property type="match status" value="1"/>
</dbReference>
<keyword evidence="5 11" id="KW-0479">Metal-binding</keyword>
<keyword evidence="11" id="KW-0699">rRNA-binding</keyword>
<dbReference type="CDD" id="cd10845">
    <property type="entry name" value="DSRM_RNAse_III_family"/>
    <property type="match status" value="1"/>
</dbReference>
<feature type="binding site" evidence="11">
    <location>
        <position position="117"/>
    </location>
    <ligand>
        <name>Mg(2+)</name>
        <dbReference type="ChEBI" id="CHEBI:18420"/>
    </ligand>
</feature>
<comment type="similarity">
    <text evidence="2">Belongs to the ribonuclease III family.</text>
</comment>
<dbReference type="PROSITE" id="PS00517">
    <property type="entry name" value="RNASE_3_1"/>
    <property type="match status" value="1"/>
</dbReference>
<evidence type="ECO:0000256" key="11">
    <source>
        <dbReference type="HAMAP-Rule" id="MF_00104"/>
    </source>
</evidence>
<dbReference type="HAMAP" id="MF_00104">
    <property type="entry name" value="RNase_III"/>
    <property type="match status" value="1"/>
</dbReference>
<keyword evidence="8 11" id="KW-0460">Magnesium</keyword>
<comment type="catalytic activity">
    <reaction evidence="1 11">
        <text>Endonucleolytic cleavage to 5'-phosphomonoester.</text>
        <dbReference type="EC" id="3.1.26.3"/>
    </reaction>
</comment>
<dbReference type="EMBL" id="CP113864">
    <property type="protein sequence ID" value="WAM30881.1"/>
    <property type="molecule type" value="Genomic_DNA"/>
</dbReference>
<evidence type="ECO:0000256" key="8">
    <source>
        <dbReference type="ARBA" id="ARBA00022842"/>
    </source>
</evidence>
<accession>A0ABY7BFL5</accession>
<feature type="binding site" evidence="11">
    <location>
        <position position="44"/>
    </location>
    <ligand>
        <name>Mg(2+)</name>
        <dbReference type="ChEBI" id="CHEBI:18420"/>
    </ligand>
</feature>
<dbReference type="Gene3D" id="3.30.160.20">
    <property type="match status" value="1"/>
</dbReference>
<dbReference type="CDD" id="cd00593">
    <property type="entry name" value="RIBOc"/>
    <property type="match status" value="1"/>
</dbReference>
<keyword evidence="3 11" id="KW-0507">mRNA processing</keyword>
<proteinExistence type="inferred from homology"/>
<dbReference type="NCBIfam" id="TIGR02191">
    <property type="entry name" value="RNaseIII"/>
    <property type="match status" value="1"/>
</dbReference>
<comment type="function">
    <text evidence="10 11">Digests double-stranded RNA. Involved in the processing of primary rRNA transcript to yield the immediate precursors to the large and small rRNAs (23S and 16S). Processes some mRNAs, and tRNAs when they are encoded in the rRNA operon. Processes pre-crRNA and tracrRNA of type II CRISPR loci if present in the organism.</text>
</comment>
<keyword evidence="4 11" id="KW-0540">Nuclease</keyword>
<evidence type="ECO:0000256" key="7">
    <source>
        <dbReference type="ARBA" id="ARBA00022801"/>
    </source>
</evidence>
<comment type="cofactor">
    <cofactor evidence="11">
        <name>Mg(2+)</name>
        <dbReference type="ChEBI" id="CHEBI:18420"/>
    </cofactor>
</comment>
<dbReference type="EC" id="3.1.26.3" evidence="11"/>
<dbReference type="SUPFAM" id="SSF69065">
    <property type="entry name" value="RNase III domain-like"/>
    <property type="match status" value="1"/>
</dbReference>
<evidence type="ECO:0000313" key="14">
    <source>
        <dbReference type="EMBL" id="WAM30881.1"/>
    </source>
</evidence>
<dbReference type="Pfam" id="PF14622">
    <property type="entry name" value="Ribonucleas_3_3"/>
    <property type="match status" value="1"/>
</dbReference>
<dbReference type="Proteomes" id="UP001164745">
    <property type="component" value="Chromosome"/>
</dbReference>
<evidence type="ECO:0000256" key="4">
    <source>
        <dbReference type="ARBA" id="ARBA00022722"/>
    </source>
</evidence>
<dbReference type="RefSeq" id="WP_235374817.1">
    <property type="nucleotide sequence ID" value="NZ_CP113864.1"/>
</dbReference>
<keyword evidence="6 11" id="KW-0255">Endonuclease</keyword>
<feature type="domain" description="DRBM" evidence="12">
    <location>
        <begin position="158"/>
        <end position="226"/>
    </location>
</feature>
<feature type="binding site" evidence="11">
    <location>
        <position position="120"/>
    </location>
    <ligand>
        <name>Mg(2+)</name>
        <dbReference type="ChEBI" id="CHEBI:18420"/>
    </ligand>
</feature>
<evidence type="ECO:0000256" key="3">
    <source>
        <dbReference type="ARBA" id="ARBA00022664"/>
    </source>
</evidence>
<dbReference type="PROSITE" id="PS50137">
    <property type="entry name" value="DS_RBD"/>
    <property type="match status" value="1"/>
</dbReference>
<name>A0ABY7BFL5_9FIRM</name>
<dbReference type="Gene3D" id="1.10.1520.10">
    <property type="entry name" value="Ribonuclease III domain"/>
    <property type="match status" value="1"/>
</dbReference>
<evidence type="ECO:0000256" key="5">
    <source>
        <dbReference type="ARBA" id="ARBA00022723"/>
    </source>
</evidence>
<keyword evidence="9 11" id="KW-0694">RNA-binding</keyword>
<dbReference type="SMART" id="SM00358">
    <property type="entry name" value="DSRM"/>
    <property type="match status" value="1"/>
</dbReference>
<dbReference type="InterPro" id="IPR014720">
    <property type="entry name" value="dsRBD_dom"/>
</dbReference>
<feature type="active site" evidence="11">
    <location>
        <position position="120"/>
    </location>
</feature>
<keyword evidence="11" id="KW-0963">Cytoplasm</keyword>
<dbReference type="PANTHER" id="PTHR14950">
    <property type="entry name" value="DICER-RELATED"/>
    <property type="match status" value="1"/>
</dbReference>
<feature type="active site" evidence="11">
    <location>
        <position position="48"/>
    </location>
</feature>
<dbReference type="InterPro" id="IPR036389">
    <property type="entry name" value="RNase_III_sf"/>
</dbReference>
<reference evidence="14" key="1">
    <citation type="submission" date="2022-12" db="EMBL/GenBank/DDBJ databases">
        <authorList>
            <person name="Bing R.G."/>
            <person name="Willard D.J."/>
            <person name="Manesh M.J.H."/>
            <person name="Laemthong T."/>
            <person name="Crosby J.R."/>
            <person name="Kelly R.M."/>
        </authorList>
    </citation>
    <scope>NUCLEOTIDE SEQUENCE</scope>
    <source>
        <strain evidence="14">DSM 8991</strain>
    </source>
</reference>
<feature type="domain" description="RNase III" evidence="13">
    <location>
        <begin position="6"/>
        <end position="131"/>
    </location>
</feature>
<dbReference type="Pfam" id="PF00035">
    <property type="entry name" value="dsrm"/>
    <property type="match status" value="1"/>
</dbReference>
<dbReference type="InterPro" id="IPR011907">
    <property type="entry name" value="RNase_III"/>
</dbReference>
<dbReference type="SMART" id="SM00535">
    <property type="entry name" value="RIBOc"/>
    <property type="match status" value="1"/>
</dbReference>
<dbReference type="GO" id="GO:0004525">
    <property type="term" value="F:ribonuclease III activity"/>
    <property type="evidence" value="ECO:0007669"/>
    <property type="project" value="UniProtKB-EC"/>
</dbReference>
<evidence type="ECO:0000256" key="10">
    <source>
        <dbReference type="ARBA" id="ARBA00049596"/>
    </source>
</evidence>
<evidence type="ECO:0000256" key="6">
    <source>
        <dbReference type="ARBA" id="ARBA00022759"/>
    </source>
</evidence>
<evidence type="ECO:0000313" key="15">
    <source>
        <dbReference type="Proteomes" id="UP001164745"/>
    </source>
</evidence>
<comment type="subunit">
    <text evidence="11">Homodimer.</text>
</comment>
<dbReference type="PANTHER" id="PTHR14950:SF37">
    <property type="entry name" value="ENDORIBONUCLEASE DICER"/>
    <property type="match status" value="1"/>
</dbReference>
<evidence type="ECO:0000259" key="12">
    <source>
        <dbReference type="PROSITE" id="PS50137"/>
    </source>
</evidence>
<keyword evidence="11" id="KW-0698">rRNA processing</keyword>
<sequence>MRGTEMTDIEKKLGYRFKNPDLLKLALTHKSATHDDKSCYERLEFLGDAVLELVVSKYLFEHFPQLSEGELTNLRTTIVCSETLSKVAETLNLKKYIVFGKNERKEGFENNKSIWSDVLEAIFGSIFLESGFEMAEKIVINLIEPFIKKAAEGKLFYDYKTKLQEFIQREKNIEIKYIDYENLENNLSRFKSELYIGKNKISEGYGNSKKEAQQEAALKALKKLRVIED</sequence>
<dbReference type="PROSITE" id="PS50142">
    <property type="entry name" value="RNASE_3_2"/>
    <property type="match status" value="1"/>
</dbReference>
<keyword evidence="15" id="KW-1185">Reference proteome</keyword>
<dbReference type="InterPro" id="IPR000999">
    <property type="entry name" value="RNase_III_dom"/>
</dbReference>
<organism evidence="14 15">
    <name type="scientific">Caldicellulosiruptor naganoensis</name>
    <dbReference type="NCBI Taxonomy" id="29324"/>
    <lineage>
        <taxon>Bacteria</taxon>
        <taxon>Bacillati</taxon>
        <taxon>Bacillota</taxon>
        <taxon>Bacillota incertae sedis</taxon>
        <taxon>Caldicellulosiruptorales</taxon>
        <taxon>Caldicellulosiruptoraceae</taxon>
        <taxon>Caldicellulosiruptor</taxon>
    </lineage>
</organism>
<keyword evidence="7 11" id="KW-0378">Hydrolase</keyword>
<evidence type="ECO:0000256" key="2">
    <source>
        <dbReference type="ARBA" id="ARBA00010183"/>
    </source>
</evidence>
<evidence type="ECO:0000259" key="13">
    <source>
        <dbReference type="PROSITE" id="PS50142"/>
    </source>
</evidence>
<keyword evidence="11" id="KW-0819">tRNA processing</keyword>
<evidence type="ECO:0000256" key="1">
    <source>
        <dbReference type="ARBA" id="ARBA00000109"/>
    </source>
</evidence>
<protein>
    <recommendedName>
        <fullName evidence="11">Ribonuclease 3</fullName>
        <ecNumber evidence="11">3.1.26.3</ecNumber>
    </recommendedName>
    <alternativeName>
        <fullName evidence="11">Ribonuclease III</fullName>
        <shortName evidence="11">RNase III</shortName>
    </alternativeName>
</protein>
<comment type="subcellular location">
    <subcellularLocation>
        <location evidence="11">Cytoplasm</location>
    </subcellularLocation>
</comment>